<evidence type="ECO:0000256" key="2">
    <source>
        <dbReference type="ARBA" id="ARBA00022475"/>
    </source>
</evidence>
<dbReference type="InterPro" id="IPR007451">
    <property type="entry name" value="HflD"/>
</dbReference>
<evidence type="ECO:0000256" key="4">
    <source>
        <dbReference type="ARBA" id="ARBA00023136"/>
    </source>
</evidence>
<name>A0A5R9GVQ6_9PROT</name>
<dbReference type="OrthoDB" id="9788031at2"/>
<comment type="caution">
    <text evidence="5">The sequence shown here is derived from an EMBL/GenBank/DDBJ whole genome shotgun (WGS) entry which is preliminary data.</text>
</comment>
<comment type="subcellular location">
    <subcellularLocation>
        <location evidence="1">Cytoplasm</location>
    </subcellularLocation>
</comment>
<keyword evidence="2" id="KW-1003">Cell membrane</keyword>
<gene>
    <name evidence="5" type="primary">hflD</name>
    <name evidence="5" type="ORF">FEF65_00460</name>
</gene>
<keyword evidence="6" id="KW-1185">Reference proteome</keyword>
<protein>
    <submittedName>
        <fullName evidence="5">High frequency lysogenization protein HflD</fullName>
    </submittedName>
</protein>
<evidence type="ECO:0000256" key="3">
    <source>
        <dbReference type="ARBA" id="ARBA00022490"/>
    </source>
</evidence>
<dbReference type="RefSeq" id="WP_138237820.1">
    <property type="nucleotide sequence ID" value="NZ_VBRY01000001.1"/>
</dbReference>
<keyword evidence="4" id="KW-0472">Membrane</keyword>
<sequence length="214" mass="23624">MSHQSHTAISQRAIALAALTQAVYLVDSIARKGTADADDCRTMLESIFREPVAADQHIGLYYNGTPALQTGLRICSSMLKGDNLPQHKALMTYSAGLLTLEGKLTQNKAVQQQLAAGMQRINNQRHYFGDTMHPNIIAAIADLYGETISQMKPRIMVRGKSEHLSQAGNTRRVRALLMAGLRAAHLWHSQGGGHLTLLFRRKALLREMEQLLQG</sequence>
<organism evidence="5 6">
    <name type="scientific">Mariprofundus erugo</name>
    <dbReference type="NCBI Taxonomy" id="2528639"/>
    <lineage>
        <taxon>Bacteria</taxon>
        <taxon>Pseudomonadati</taxon>
        <taxon>Pseudomonadota</taxon>
        <taxon>Candidatius Mariprofundia</taxon>
        <taxon>Mariprofundales</taxon>
        <taxon>Mariprofundaceae</taxon>
        <taxon>Mariprofundus</taxon>
    </lineage>
</organism>
<dbReference type="EMBL" id="VBRY01000001">
    <property type="protein sequence ID" value="TLS69005.1"/>
    <property type="molecule type" value="Genomic_DNA"/>
</dbReference>
<evidence type="ECO:0000256" key="1">
    <source>
        <dbReference type="ARBA" id="ARBA00004496"/>
    </source>
</evidence>
<keyword evidence="3" id="KW-0963">Cytoplasm</keyword>
<dbReference type="AlphaFoldDB" id="A0A5R9GVQ6"/>
<dbReference type="Proteomes" id="UP000306585">
    <property type="component" value="Unassembled WGS sequence"/>
</dbReference>
<dbReference type="GO" id="GO:0005737">
    <property type="term" value="C:cytoplasm"/>
    <property type="evidence" value="ECO:0007669"/>
    <property type="project" value="UniProtKB-SubCell"/>
</dbReference>
<dbReference type="NCBIfam" id="NF001246">
    <property type="entry name" value="PRK00218.1-2"/>
    <property type="match status" value="1"/>
</dbReference>
<evidence type="ECO:0000313" key="5">
    <source>
        <dbReference type="EMBL" id="TLS69005.1"/>
    </source>
</evidence>
<proteinExistence type="inferred from homology"/>
<reference evidence="5 6" key="1">
    <citation type="journal article" date="2019" name="Appl. Environ. Microbiol.">
        <title>Environmental Evidence and Genomic Insight of Iron-oxidizing Bacteria Preference Towards More Corrosion Resistant Stainless Steel at Higher Salinities.</title>
        <authorList>
            <person name="Garrison C.E."/>
            <person name="Price K.A."/>
            <person name="Field E.K."/>
        </authorList>
    </citation>
    <scope>NUCLEOTIDE SEQUENCE [LARGE SCALE GENOMIC DNA]</scope>
    <source>
        <strain evidence="5 6">P3</strain>
    </source>
</reference>
<dbReference type="Pfam" id="PF04356">
    <property type="entry name" value="DUF489"/>
    <property type="match status" value="1"/>
</dbReference>
<dbReference type="PANTHER" id="PTHR38100:SF1">
    <property type="entry name" value="HIGH FREQUENCY LYSOGENIZATION PROTEIN HFLD"/>
    <property type="match status" value="1"/>
</dbReference>
<dbReference type="Gene3D" id="1.10.3890.10">
    <property type="entry name" value="HflD-like"/>
    <property type="match status" value="1"/>
</dbReference>
<evidence type="ECO:0000313" key="6">
    <source>
        <dbReference type="Proteomes" id="UP000306585"/>
    </source>
</evidence>
<dbReference type="SUPFAM" id="SSF101322">
    <property type="entry name" value="YcfC-like"/>
    <property type="match status" value="1"/>
</dbReference>
<dbReference type="InterPro" id="IPR035932">
    <property type="entry name" value="HflD-like_sf"/>
</dbReference>
<dbReference type="PANTHER" id="PTHR38100">
    <property type="entry name" value="HIGH FREQUENCY LYSOGENIZATION PROTEIN HFLD"/>
    <property type="match status" value="1"/>
</dbReference>
<accession>A0A5R9GVQ6</accession>
<dbReference type="HAMAP" id="MF_00695">
    <property type="entry name" value="HflD_protein"/>
    <property type="match status" value="1"/>
</dbReference>